<feature type="transmembrane region" description="Helical" evidence="1">
    <location>
        <begin position="224"/>
        <end position="246"/>
    </location>
</feature>
<proteinExistence type="predicted"/>
<name>A0ABQ5QE68_9BACT</name>
<feature type="transmembrane region" description="Helical" evidence="1">
    <location>
        <begin position="111"/>
        <end position="129"/>
    </location>
</feature>
<feature type="transmembrane region" description="Helical" evidence="1">
    <location>
        <begin position="305"/>
        <end position="324"/>
    </location>
</feature>
<dbReference type="RefSeq" id="WP_285573232.1">
    <property type="nucleotide sequence ID" value="NZ_BSDE01000002.1"/>
</dbReference>
<feature type="transmembrane region" description="Helical" evidence="1">
    <location>
        <begin position="330"/>
        <end position="351"/>
    </location>
</feature>
<keyword evidence="1" id="KW-1133">Transmembrane helix</keyword>
<sequence length="833" mass="91241">MKARLGQTFARAGLLLLCVLSGAYALLAYIPFTYQAVIKFPMVSWIPAFVRLHPWLLLLLTGLNLGMDLRRWWGPGGSTARRAFSLGAALFALAVLLRTPLRTIQNDTGSLFWAVAFLALPLWLLLLDARSAWEGTSWTSRPRDDARRLFLAALTAGLLAALLFPVLAWLRLGPPDPKPTLEGLALVWGWGLFAHLLVFLGAAALLMGVLGLGQMFIWSWVEPALLAALVGAALTRFLLAVVFSPIAFGGPAALLVAALLAALVLAFLAGLVPGLQPLEPGAESALDLALRPLIRLLRGRPFRTAGLLALLAAGAGFALGRAAVFDWNFLFQKTLVVAASALGFVCLYAAFSPGRPKVLWVWAVILVPVITMNVFLAFDEVLVARSGAFAERRLGALLDQEAGRDVSVRLLREALSPLRQAQQTIYRILQKNSNIPHDVRTDPVEIQHVERLAPAPGPKPDIFIFVVDSLRRDYLGAYNPKVRFTPHLDRFAAESFALPRAFTRYGATGLSEPSIWTGSLMLHKQYITPFHPMNSLQKLLEADGYQGLISMDSIMDVVVKPGPWMKPLDPGVSTQDLRLGASLQKLEAALQARGSDPRPLFVYSQAQDIHISVINREGQDVVGTGDFKGFYAPYASRVARVDAAFGRFIAFLKASGRFENSLIIFTADHGDSLGEEGRFGHAYTLFPEIVRIPLLIHLPESMKAGLKLDSEAPAFLTDLTPSLYYLLGHRPVRVDRALGRPLFTATPEEQIPYRQDHYLLASSYGAVFGILDGAGRQLYISDGVNFADHLYRLDAAAAGTPQSLSGGQKARYDKMILDDIDLVNRFYQFKPDH</sequence>
<feature type="transmembrane region" description="Helical" evidence="1">
    <location>
        <begin position="252"/>
        <end position="272"/>
    </location>
</feature>
<dbReference type="PANTHER" id="PTHR43751">
    <property type="entry name" value="SULFATASE"/>
    <property type="match status" value="1"/>
</dbReference>
<comment type="caution">
    <text evidence="3">The sequence shown here is derived from an EMBL/GenBank/DDBJ whole genome shotgun (WGS) entry which is preliminary data.</text>
</comment>
<feature type="transmembrane region" description="Helical" evidence="1">
    <location>
        <begin position="149"/>
        <end position="170"/>
    </location>
</feature>
<evidence type="ECO:0000259" key="2">
    <source>
        <dbReference type="Pfam" id="PF00884"/>
    </source>
</evidence>
<protein>
    <recommendedName>
        <fullName evidence="2">Sulfatase N-terminal domain-containing protein</fullName>
    </recommendedName>
</protein>
<evidence type="ECO:0000313" key="4">
    <source>
        <dbReference type="Proteomes" id="UP001165069"/>
    </source>
</evidence>
<dbReference type="Pfam" id="PF00884">
    <property type="entry name" value="Sulfatase"/>
    <property type="match status" value="2"/>
</dbReference>
<feature type="domain" description="Sulfatase N-terminal" evidence="2">
    <location>
        <begin position="460"/>
        <end position="546"/>
    </location>
</feature>
<dbReference type="InterPro" id="IPR052701">
    <property type="entry name" value="GAG_Ulvan_Degrading_Sulfatases"/>
</dbReference>
<dbReference type="InterPro" id="IPR017850">
    <property type="entry name" value="Alkaline_phosphatase_core_sf"/>
</dbReference>
<keyword evidence="4" id="KW-1185">Reference proteome</keyword>
<dbReference type="InterPro" id="IPR000917">
    <property type="entry name" value="Sulfatase_N"/>
</dbReference>
<accession>A0ABQ5QE68</accession>
<feature type="transmembrane region" description="Helical" evidence="1">
    <location>
        <begin position="44"/>
        <end position="67"/>
    </location>
</feature>
<dbReference type="SUPFAM" id="SSF53649">
    <property type="entry name" value="Alkaline phosphatase-like"/>
    <property type="match status" value="1"/>
</dbReference>
<feature type="transmembrane region" description="Helical" evidence="1">
    <location>
        <begin position="12"/>
        <end position="32"/>
    </location>
</feature>
<feature type="transmembrane region" description="Helical" evidence="1">
    <location>
        <begin position="358"/>
        <end position="378"/>
    </location>
</feature>
<dbReference type="EMBL" id="BSDE01000002">
    <property type="protein sequence ID" value="GLH72932.1"/>
    <property type="molecule type" value="Genomic_DNA"/>
</dbReference>
<dbReference type="Gene3D" id="3.40.720.10">
    <property type="entry name" value="Alkaline Phosphatase, subunit A"/>
    <property type="match status" value="1"/>
</dbReference>
<gene>
    <name evidence="3" type="ORF">GETHLI_14340</name>
</gene>
<dbReference type="Proteomes" id="UP001165069">
    <property type="component" value="Unassembled WGS sequence"/>
</dbReference>
<evidence type="ECO:0000256" key="1">
    <source>
        <dbReference type="SAM" id="Phobius"/>
    </source>
</evidence>
<dbReference type="PANTHER" id="PTHR43751:SF3">
    <property type="entry name" value="SULFATASE N-TERMINAL DOMAIN-CONTAINING PROTEIN"/>
    <property type="match status" value="1"/>
</dbReference>
<organism evidence="3 4">
    <name type="scientific">Geothrix limicola</name>
    <dbReference type="NCBI Taxonomy" id="2927978"/>
    <lineage>
        <taxon>Bacteria</taxon>
        <taxon>Pseudomonadati</taxon>
        <taxon>Acidobacteriota</taxon>
        <taxon>Holophagae</taxon>
        <taxon>Holophagales</taxon>
        <taxon>Holophagaceae</taxon>
        <taxon>Geothrix</taxon>
    </lineage>
</organism>
<keyword evidence="1" id="KW-0472">Membrane</keyword>
<reference evidence="3 4" key="1">
    <citation type="journal article" date="2023" name="Antonie Van Leeuwenhoek">
        <title>Mesoterricola silvestris gen. nov., sp. nov., Mesoterricola sediminis sp. nov., Geothrix oryzae sp. nov., Geothrix edaphica sp. nov., Geothrix rubra sp. nov., and Geothrix limicola sp. nov., six novel members of Acidobacteriota isolated from soils.</title>
        <authorList>
            <person name="Itoh H."/>
            <person name="Sugisawa Y."/>
            <person name="Mise K."/>
            <person name="Xu Z."/>
            <person name="Kuniyasu M."/>
            <person name="Ushijima N."/>
            <person name="Kawano K."/>
            <person name="Kobayashi E."/>
            <person name="Shiratori Y."/>
            <person name="Masuda Y."/>
            <person name="Senoo K."/>
        </authorList>
    </citation>
    <scope>NUCLEOTIDE SEQUENCE [LARGE SCALE GENOMIC DNA]</scope>
    <source>
        <strain evidence="3 4">Red804</strain>
    </source>
</reference>
<feature type="domain" description="Sulfatase N-terminal" evidence="2">
    <location>
        <begin position="629"/>
        <end position="728"/>
    </location>
</feature>
<evidence type="ECO:0000313" key="3">
    <source>
        <dbReference type="EMBL" id="GLH72932.1"/>
    </source>
</evidence>
<feature type="transmembrane region" description="Helical" evidence="1">
    <location>
        <begin position="190"/>
        <end position="212"/>
    </location>
</feature>
<keyword evidence="1" id="KW-0812">Transmembrane</keyword>
<feature type="transmembrane region" description="Helical" evidence="1">
    <location>
        <begin position="79"/>
        <end position="99"/>
    </location>
</feature>